<dbReference type="Pfam" id="PF02537">
    <property type="entry name" value="CRCB"/>
    <property type="match status" value="1"/>
</dbReference>
<dbReference type="EMBL" id="JBHSNP010000008">
    <property type="protein sequence ID" value="MFC5602328.1"/>
    <property type="molecule type" value="Genomic_DNA"/>
</dbReference>
<dbReference type="PANTHER" id="PTHR28259:SF1">
    <property type="entry name" value="FLUORIDE EXPORT PROTEIN 1-RELATED"/>
    <property type="match status" value="1"/>
</dbReference>
<evidence type="ECO:0000313" key="12">
    <source>
        <dbReference type="Proteomes" id="UP001596071"/>
    </source>
</evidence>
<feature type="binding site" evidence="10">
    <location>
        <position position="73"/>
    </location>
    <ligand>
        <name>Na(+)</name>
        <dbReference type="ChEBI" id="CHEBI:29101"/>
        <note>structural</note>
    </ligand>
</feature>
<evidence type="ECO:0000256" key="7">
    <source>
        <dbReference type="ARBA" id="ARBA00035120"/>
    </source>
</evidence>
<comment type="catalytic activity">
    <reaction evidence="8">
        <text>fluoride(in) = fluoride(out)</text>
        <dbReference type="Rhea" id="RHEA:76159"/>
        <dbReference type="ChEBI" id="CHEBI:17051"/>
    </reaction>
    <physiologicalReaction direction="left-to-right" evidence="8">
        <dbReference type="Rhea" id="RHEA:76160"/>
    </physiologicalReaction>
</comment>
<keyword evidence="10" id="KW-0915">Sodium</keyword>
<comment type="subcellular location">
    <subcellularLocation>
        <location evidence="1 10">Cell membrane</location>
        <topology evidence="1 10">Multi-pass membrane protein</topology>
    </subcellularLocation>
</comment>
<evidence type="ECO:0000256" key="3">
    <source>
        <dbReference type="ARBA" id="ARBA00022692"/>
    </source>
</evidence>
<sequence>MKQALFVGIAGALGAICRVGIGKLFVGSPDFPMATLTVNLLGTFILCLLSAGVIQRLTADRQLQTAITTGFLGSFTTFSTFSLETVTLLQDGQVMLAIVYIAVSIIGGFVIGLFGMKIGRKMVSA</sequence>
<evidence type="ECO:0000256" key="5">
    <source>
        <dbReference type="ARBA" id="ARBA00023136"/>
    </source>
</evidence>
<feature type="binding site" evidence="10">
    <location>
        <position position="76"/>
    </location>
    <ligand>
        <name>Na(+)</name>
        <dbReference type="ChEBI" id="CHEBI:29101"/>
        <note>structural</note>
    </ligand>
</feature>
<keyword evidence="10" id="KW-0813">Transport</keyword>
<dbReference type="InterPro" id="IPR003691">
    <property type="entry name" value="FluC"/>
</dbReference>
<comment type="caution">
    <text evidence="11">The sequence shown here is derived from an EMBL/GenBank/DDBJ whole genome shotgun (WGS) entry which is preliminary data.</text>
</comment>
<dbReference type="HAMAP" id="MF_00454">
    <property type="entry name" value="FluC"/>
    <property type="match status" value="1"/>
</dbReference>
<evidence type="ECO:0000256" key="1">
    <source>
        <dbReference type="ARBA" id="ARBA00004651"/>
    </source>
</evidence>
<keyword evidence="5 10" id="KW-0472">Membrane</keyword>
<dbReference type="RefSeq" id="WP_381442294.1">
    <property type="nucleotide sequence ID" value="NZ_JBHSNP010000008.1"/>
</dbReference>
<keyword evidence="10" id="KW-0479">Metal-binding</keyword>
<evidence type="ECO:0000256" key="6">
    <source>
        <dbReference type="ARBA" id="ARBA00023303"/>
    </source>
</evidence>
<keyword evidence="10" id="KW-0406">Ion transport</keyword>
<evidence type="ECO:0000313" key="11">
    <source>
        <dbReference type="EMBL" id="MFC5602328.1"/>
    </source>
</evidence>
<comment type="similarity">
    <text evidence="7 10">Belongs to the fluoride channel Fluc/FEX (TC 1.A.43) family.</text>
</comment>
<keyword evidence="12" id="KW-1185">Reference proteome</keyword>
<dbReference type="PANTHER" id="PTHR28259">
    <property type="entry name" value="FLUORIDE EXPORT PROTEIN 1-RELATED"/>
    <property type="match status" value="1"/>
</dbReference>
<keyword evidence="3 10" id="KW-0812">Transmembrane</keyword>
<keyword evidence="2 10" id="KW-1003">Cell membrane</keyword>
<keyword evidence="4 10" id="KW-1133">Transmembrane helix</keyword>
<evidence type="ECO:0000256" key="2">
    <source>
        <dbReference type="ARBA" id="ARBA00022475"/>
    </source>
</evidence>
<accession>A0ABW0TV88</accession>
<proteinExistence type="inferred from homology"/>
<evidence type="ECO:0000256" key="9">
    <source>
        <dbReference type="ARBA" id="ARBA00049940"/>
    </source>
</evidence>
<feature type="transmembrane region" description="Helical" evidence="10">
    <location>
        <begin position="95"/>
        <end position="116"/>
    </location>
</feature>
<evidence type="ECO:0000256" key="10">
    <source>
        <dbReference type="HAMAP-Rule" id="MF_00454"/>
    </source>
</evidence>
<name>A0ABW0TV88_9BACL</name>
<keyword evidence="6 10" id="KW-0407">Ion channel</keyword>
<comment type="activity regulation">
    <text evidence="10">Na(+) is not transported, but it plays an essential structural role and its presence is essential for fluoride channel function.</text>
</comment>
<reference evidence="12" key="1">
    <citation type="journal article" date="2019" name="Int. J. Syst. Evol. Microbiol.">
        <title>The Global Catalogue of Microorganisms (GCM) 10K type strain sequencing project: providing services to taxonomists for standard genome sequencing and annotation.</title>
        <authorList>
            <consortium name="The Broad Institute Genomics Platform"/>
            <consortium name="The Broad Institute Genome Sequencing Center for Infectious Disease"/>
            <person name="Wu L."/>
            <person name="Ma J."/>
        </authorList>
    </citation>
    <scope>NUCLEOTIDE SEQUENCE [LARGE SCALE GENOMIC DNA]</scope>
    <source>
        <strain evidence="12">KACC 11299</strain>
    </source>
</reference>
<gene>
    <name evidence="10 11" type="primary">crcB</name>
    <name evidence="10" type="synonym">fluC</name>
    <name evidence="11" type="ORF">ACFPTP_03580</name>
</gene>
<evidence type="ECO:0000256" key="8">
    <source>
        <dbReference type="ARBA" id="ARBA00035585"/>
    </source>
</evidence>
<dbReference type="NCBIfam" id="TIGR00494">
    <property type="entry name" value="crcB"/>
    <property type="match status" value="1"/>
</dbReference>
<protein>
    <recommendedName>
        <fullName evidence="10">Fluoride-specific ion channel FluC</fullName>
    </recommendedName>
</protein>
<feature type="transmembrane region" description="Helical" evidence="10">
    <location>
        <begin position="33"/>
        <end position="54"/>
    </location>
</feature>
<comment type="function">
    <text evidence="9 10">Fluoride-specific ion channel. Important for reducing fluoride concentration in the cell, thus reducing its toxicity.</text>
</comment>
<organism evidence="11 12">
    <name type="scientific">Sporosarcina koreensis</name>
    <dbReference type="NCBI Taxonomy" id="334735"/>
    <lineage>
        <taxon>Bacteria</taxon>
        <taxon>Bacillati</taxon>
        <taxon>Bacillota</taxon>
        <taxon>Bacilli</taxon>
        <taxon>Bacillales</taxon>
        <taxon>Caryophanaceae</taxon>
        <taxon>Sporosarcina</taxon>
    </lineage>
</organism>
<feature type="transmembrane region" description="Helical" evidence="10">
    <location>
        <begin position="66"/>
        <end position="83"/>
    </location>
</feature>
<dbReference type="Proteomes" id="UP001596071">
    <property type="component" value="Unassembled WGS sequence"/>
</dbReference>
<evidence type="ECO:0000256" key="4">
    <source>
        <dbReference type="ARBA" id="ARBA00022989"/>
    </source>
</evidence>